<reference evidence="3" key="1">
    <citation type="journal article" date="2019" name="Int. J. Syst. Evol. Microbiol.">
        <title>The Global Catalogue of Microorganisms (GCM) 10K type strain sequencing project: providing services to taxonomists for standard genome sequencing and annotation.</title>
        <authorList>
            <consortium name="The Broad Institute Genomics Platform"/>
            <consortium name="The Broad Institute Genome Sequencing Center for Infectious Disease"/>
            <person name="Wu L."/>
            <person name="Ma J."/>
        </authorList>
    </citation>
    <scope>NUCLEOTIDE SEQUENCE [LARGE SCALE GENOMIC DNA]</scope>
    <source>
        <strain evidence="3">NBRC 104970</strain>
    </source>
</reference>
<dbReference type="Gene3D" id="3.40.50.2000">
    <property type="entry name" value="Glycogen Phosphorylase B"/>
    <property type="match status" value="1"/>
</dbReference>
<dbReference type="SUPFAM" id="SSF53448">
    <property type="entry name" value="Nucleotide-diphospho-sugar transferases"/>
    <property type="match status" value="4"/>
</dbReference>
<evidence type="ECO:0000259" key="1">
    <source>
        <dbReference type="Pfam" id="PF00535"/>
    </source>
</evidence>
<protein>
    <recommendedName>
        <fullName evidence="1">Glycosyltransferase 2-like domain-containing protein</fullName>
    </recommendedName>
</protein>
<dbReference type="InterPro" id="IPR001173">
    <property type="entry name" value="Glyco_trans_2-like"/>
</dbReference>
<feature type="domain" description="Glycosyltransferase 2-like" evidence="1">
    <location>
        <begin position="300"/>
        <end position="438"/>
    </location>
</feature>
<dbReference type="InterPro" id="IPR029044">
    <property type="entry name" value="Nucleotide-diphossugar_trans"/>
</dbReference>
<dbReference type="Pfam" id="PF00535">
    <property type="entry name" value="Glycos_transf_2"/>
    <property type="match status" value="3"/>
</dbReference>
<dbReference type="EMBL" id="BSOZ01000004">
    <property type="protein sequence ID" value="GLS03404.1"/>
    <property type="molecule type" value="Genomic_DNA"/>
</dbReference>
<comment type="caution">
    <text evidence="2">The sequence shown here is derived from an EMBL/GenBank/DDBJ whole genome shotgun (WGS) entry which is preliminary data.</text>
</comment>
<evidence type="ECO:0000313" key="2">
    <source>
        <dbReference type="EMBL" id="GLS03404.1"/>
    </source>
</evidence>
<dbReference type="Proteomes" id="UP001156836">
    <property type="component" value="Unassembled WGS sequence"/>
</dbReference>
<dbReference type="PANTHER" id="PTHR43685">
    <property type="entry name" value="GLYCOSYLTRANSFERASE"/>
    <property type="match status" value="1"/>
</dbReference>
<dbReference type="InterPro" id="IPR050834">
    <property type="entry name" value="Glycosyltransf_2"/>
</dbReference>
<dbReference type="PANTHER" id="PTHR43685:SF2">
    <property type="entry name" value="GLYCOSYLTRANSFERASE 2-LIKE DOMAIN-CONTAINING PROTEIN"/>
    <property type="match status" value="1"/>
</dbReference>
<dbReference type="RefSeq" id="WP_169338611.1">
    <property type="nucleotide sequence ID" value="NZ_BSOZ01000004.1"/>
</dbReference>
<keyword evidence="3" id="KW-1185">Reference proteome</keyword>
<sequence length="1524" mass="171236">MTTTARPDVTVAVMSYNNARYIGQTIESVLAQAGVSFELLVFDDQSTDDTLEVLARYRDHPNFRYEVNPQHLGAIGNYNRCVEAGSGRYVVVLGSDEVIHPDHLASLFSALELHPEAALAYTQCSWINEHGETVRHAAHPGHLPHSYFGHRDEVVDLLSFGNYIEPPAVMLRRSVFDTVRLPDGSLRRPDLEAGDWELWTRIARKYPDFVFLRQSTVGRRVQAGEEAQSASASERLLTEHTEILESNLTDPERAKRLSAAGERIWHHYQQRLSSGSGMDQEELRARAAAIREVLCVPLVSVCISSYNHAAYIGECLESVLAQSYPNVEIVVVDDASPDETATIIRYYAERHPDRLRLIALEENLGPTRAPNLAFQAARGEFIALLGSDDRMLPDRLAKQVEYLLHHPDTVAVFTEVSPIDEHGEPAPHLAQIDALFNQPIYHLRRQLLAGNMLNAPSAMIRAADLHALGGYSPLLRYVQDYDLWVRLLLRGELARLPERLTDYRVHGRNLSVFGSEGPSFQTRIETVAVMTRAAQQWPLERLLPVECTSPAQRAAALLELARMFEQADQNFFQRPMMATATAYELALRASEHDVAQAAPYKHELEMRLGGGETQVEVAPDPVESKPGKDQQYARWLAEQRLTRAEAQHFDARMQTWRKQPLITAVVLDLAGSIRQVVDTLNSLSEQLYKPASIVILSRNPAPSGNQSDRVLWLQVGDDWAEQLNEVARQLPCDWLFLLHGGDRLEPSALLLLAEGIDEFEALTCCYLDEDAIDGDGGFGEPVFKPDFNLDLLRSMPYVGSAFAIQRDCLLELGGWPTHLGEAGHLELLFRVVEEKGLHTIGHLDHLLHHAAQSFGQWLARPDIAEATMRATSAHLERLGIAHEIRQGAAPGLQRVLYQHSAQPLVSIIVPTKDQLPMLRRCIESLMEKTTYPNYELIVVDNGSETPAAQAYLDGLESLGSERIRVLRYPYPFNYSAMNNAAVGIARGEYLLLLNNDTAVFQPDWLEALLNHAQRPEVGVVGAKLHFPDGCIQHAGVVVGLRGPADHPGVGMPADALGYMFRFAVDQNYPVVTAACLMIRKEVYQAVGGLDEQDFVVAFNDVDLCLKVRAQGYFTVWTPYAALLHEGSVSQRMIDPDKLEAKRKRLEREGDAMYRKWWSVIAHDPAYNRNMTLSGNGFEVETRSLLTHRPISWPAAPRVLAHPGDQMGCGHYRVLQPYIAMYDALLIDGAVSFELLPPFELAKFGADSIILQRQNSELQVEFIRHMRRNTPCFLVYELDDYLPNLPMKSLHRDAMPKDVLKQMRKALSYVDRFVVSTAPLAEAYRELQLHSDIRVIENRLPVGWWDGVQSKRRGGAKPRVGWGGGASHTGDLELIADVVKELANEVEWVFFGMCPDKLRPYVHEFHPGVPIEQYPAKLASLDLDLALAPLEHNLFNECKSNLRLLEYGICGFPVVATDIVCYRSGLPGVTLVKNRFRDWVDAIRAHLADLDSSARLGDELRDTVRREWMLRGENLERWRKAWLPD</sequence>
<accession>A0ABQ6BP43</accession>
<proteinExistence type="predicted"/>
<dbReference type="SUPFAM" id="SSF53756">
    <property type="entry name" value="UDP-Glycosyltransferase/glycogen phosphorylase"/>
    <property type="match status" value="1"/>
</dbReference>
<evidence type="ECO:0000313" key="3">
    <source>
        <dbReference type="Proteomes" id="UP001156836"/>
    </source>
</evidence>
<feature type="domain" description="Glycosyltransferase 2-like" evidence="1">
    <location>
        <begin position="10"/>
        <end position="148"/>
    </location>
</feature>
<organism evidence="2 3">
    <name type="scientific">Chitiniphilus shinanonensis</name>
    <dbReference type="NCBI Taxonomy" id="553088"/>
    <lineage>
        <taxon>Bacteria</taxon>
        <taxon>Pseudomonadati</taxon>
        <taxon>Pseudomonadota</taxon>
        <taxon>Betaproteobacteria</taxon>
        <taxon>Neisseriales</taxon>
        <taxon>Chitinibacteraceae</taxon>
        <taxon>Chitiniphilus</taxon>
    </lineage>
</organism>
<gene>
    <name evidence="2" type="ORF">GCM10007860_05470</name>
</gene>
<feature type="domain" description="Glycosyltransferase 2-like" evidence="1">
    <location>
        <begin position="906"/>
        <end position="1083"/>
    </location>
</feature>
<name>A0ABQ6BP43_9NEIS</name>
<dbReference type="CDD" id="cd04186">
    <property type="entry name" value="GT_2_like_c"/>
    <property type="match status" value="1"/>
</dbReference>
<dbReference type="Gene3D" id="3.90.550.10">
    <property type="entry name" value="Spore Coat Polysaccharide Biosynthesis Protein SpsA, Chain A"/>
    <property type="match status" value="4"/>
</dbReference>